<evidence type="ECO:0000313" key="1">
    <source>
        <dbReference type="EMBL" id="EGG10192.1"/>
    </source>
</evidence>
<dbReference type="HOGENOM" id="CLU_1594917_0_0_1"/>
<keyword evidence="2" id="KW-1185">Reference proteome</keyword>
<dbReference type="EMBL" id="GL883095">
    <property type="protein sequence ID" value="EGG10192.1"/>
    <property type="molecule type" value="Genomic_DNA"/>
</dbReference>
<dbReference type="KEGG" id="mlr:MELLADRAFT_103644"/>
<name>F4RC04_MELLP</name>
<dbReference type="GeneID" id="18922032"/>
<proteinExistence type="predicted"/>
<evidence type="ECO:0000313" key="2">
    <source>
        <dbReference type="Proteomes" id="UP000001072"/>
    </source>
</evidence>
<dbReference type="AlphaFoldDB" id="F4RC04"/>
<dbReference type="VEuPathDB" id="FungiDB:MELLADRAFT_103644"/>
<protein>
    <submittedName>
        <fullName evidence="1">Uncharacterized protein</fullName>
    </submittedName>
</protein>
<organism evidence="2">
    <name type="scientific">Melampsora larici-populina (strain 98AG31 / pathotype 3-4-7)</name>
    <name type="common">Poplar leaf rust fungus</name>
    <dbReference type="NCBI Taxonomy" id="747676"/>
    <lineage>
        <taxon>Eukaryota</taxon>
        <taxon>Fungi</taxon>
        <taxon>Dikarya</taxon>
        <taxon>Basidiomycota</taxon>
        <taxon>Pucciniomycotina</taxon>
        <taxon>Pucciniomycetes</taxon>
        <taxon>Pucciniales</taxon>
        <taxon>Melampsoraceae</taxon>
        <taxon>Melampsora</taxon>
    </lineage>
</organism>
<reference evidence="2" key="1">
    <citation type="journal article" date="2011" name="Proc. Natl. Acad. Sci. U.S.A.">
        <title>Obligate biotrophy features unraveled by the genomic analysis of rust fungi.</title>
        <authorList>
            <person name="Duplessis S."/>
            <person name="Cuomo C.A."/>
            <person name="Lin Y.-C."/>
            <person name="Aerts A."/>
            <person name="Tisserant E."/>
            <person name="Veneault-Fourrey C."/>
            <person name="Joly D.L."/>
            <person name="Hacquard S."/>
            <person name="Amselem J."/>
            <person name="Cantarel B.L."/>
            <person name="Chiu R."/>
            <person name="Coutinho P.M."/>
            <person name="Feau N."/>
            <person name="Field M."/>
            <person name="Frey P."/>
            <person name="Gelhaye E."/>
            <person name="Goldberg J."/>
            <person name="Grabherr M.G."/>
            <person name="Kodira C.D."/>
            <person name="Kohler A."/>
            <person name="Kuees U."/>
            <person name="Lindquist E.A."/>
            <person name="Lucas S.M."/>
            <person name="Mago R."/>
            <person name="Mauceli E."/>
            <person name="Morin E."/>
            <person name="Murat C."/>
            <person name="Pangilinan J.L."/>
            <person name="Park R."/>
            <person name="Pearson M."/>
            <person name="Quesneville H."/>
            <person name="Rouhier N."/>
            <person name="Sakthikumar S."/>
            <person name="Salamov A.A."/>
            <person name="Schmutz J."/>
            <person name="Selles B."/>
            <person name="Shapiro H."/>
            <person name="Tanguay P."/>
            <person name="Tuskan G.A."/>
            <person name="Henrissat B."/>
            <person name="Van de Peer Y."/>
            <person name="Rouze P."/>
            <person name="Ellis J.G."/>
            <person name="Dodds P.N."/>
            <person name="Schein J.E."/>
            <person name="Zhong S."/>
            <person name="Hamelin R.C."/>
            <person name="Grigoriev I.V."/>
            <person name="Szabo L.J."/>
            <person name="Martin F."/>
        </authorList>
    </citation>
    <scope>NUCLEOTIDE SEQUENCE [LARGE SCALE GENOMIC DNA]</scope>
    <source>
        <strain evidence="2">98AG31 / pathotype 3-4-7</strain>
    </source>
</reference>
<dbReference type="RefSeq" id="XP_007406493.1">
    <property type="nucleotide sequence ID" value="XM_007406431.1"/>
</dbReference>
<dbReference type="Proteomes" id="UP000001072">
    <property type="component" value="Unassembled WGS sequence"/>
</dbReference>
<sequence length="167" mass="18664">MSGFPWCTFDLQVSYDTPWNSEMSTILLAHWVKAYEAHSAREFDILVPENTAANCEEVLCCWCGNEAPKSKDISKGKRTAKQPVDRGVYTPNPDKDCFPPKKFQLLLVCPKWYDQQEGLILSELDLNEKSPVDIRNAIENAKITFKSLATLAADQNMPSGSSGMNTA</sequence>
<gene>
    <name evidence="1" type="ORF">MELLADRAFT_103644</name>
</gene>
<accession>F4RC04</accession>
<dbReference type="InParanoid" id="F4RC04"/>